<evidence type="ECO:0000313" key="2">
    <source>
        <dbReference type="Proteomes" id="UP001341135"/>
    </source>
</evidence>
<proteinExistence type="predicted"/>
<evidence type="ECO:0000313" key="1">
    <source>
        <dbReference type="EMBL" id="BES82226.1"/>
    </source>
</evidence>
<sequence>MLSPVGILAMDANDAAEAAKAGRPLASTLVLVNNTALVHNIASDGEYIYLALSVSPAFSTSYGRNATLYLLRLEPGSWTPRGAVEISADSVCSDKDTTMLYIYAAGLFYADGYLYVDANCMSNPGAVVAVHRDVFDAAPGVRVWAPTVYGASSLRVEGVWVPPSSSLYFLGHAEGENSESCVVIGTFEPSMLGRSIGVEVADAPGFQLNVSKAVVEPVDVGAGAATALAGIVRVEDLGLPVHGVEVSNDSGSPAYCIHGPAGSGSKLASAPGPGCCAGGCTTREAETRPSRCRWPSPGYRAMWLSLGRRRWVVALSALGGLGRLGCCWLL</sequence>
<dbReference type="EMBL" id="AP028907">
    <property type="protein sequence ID" value="BES82226.1"/>
    <property type="molecule type" value="Genomic_DNA"/>
</dbReference>
<gene>
    <name evidence="1" type="ORF">PABY_17930</name>
</gene>
<keyword evidence="2" id="KW-1185">Reference proteome</keyword>
<name>A0ABN6ZPQ4_9CREN</name>
<reference evidence="1 2" key="1">
    <citation type="submission" date="2023-09" db="EMBL/GenBank/DDBJ databases">
        <title>Pyrofollis japonicus gen. nov. sp. nov., a novel member of the family Pyrodictiaceae isolated from the Iheya North hydrothermal field.</title>
        <authorList>
            <person name="Miyazaki U."/>
            <person name="Sanari M."/>
            <person name="Tame A."/>
            <person name="Kitajima M."/>
            <person name="Okamoto A."/>
            <person name="Sawayama S."/>
            <person name="Miyazaki J."/>
            <person name="Takai K."/>
            <person name="Nakagawa S."/>
        </authorList>
    </citation>
    <scope>NUCLEOTIDE SEQUENCE [LARGE SCALE GENOMIC DNA]</scope>
    <source>
        <strain evidence="1 2">AV2</strain>
    </source>
</reference>
<dbReference type="Proteomes" id="UP001341135">
    <property type="component" value="Chromosome"/>
</dbReference>
<organism evidence="1 2">
    <name type="scientific">Pyrodictium abyssi</name>
    <dbReference type="NCBI Taxonomy" id="54256"/>
    <lineage>
        <taxon>Archaea</taxon>
        <taxon>Thermoproteota</taxon>
        <taxon>Thermoprotei</taxon>
        <taxon>Desulfurococcales</taxon>
        <taxon>Pyrodictiaceae</taxon>
        <taxon>Pyrodictium</taxon>
    </lineage>
</organism>
<accession>A0ABN6ZPQ4</accession>
<protein>
    <submittedName>
        <fullName evidence="1">Uncharacterized protein</fullName>
    </submittedName>
</protein>